<organism evidence="1 2">
    <name type="scientific">Marinococcus luteus</name>
    <dbReference type="NCBI Taxonomy" id="1122204"/>
    <lineage>
        <taxon>Bacteria</taxon>
        <taxon>Bacillati</taxon>
        <taxon>Bacillota</taxon>
        <taxon>Bacilli</taxon>
        <taxon>Bacillales</taxon>
        <taxon>Bacillaceae</taxon>
        <taxon>Marinococcus</taxon>
    </lineage>
</organism>
<evidence type="ECO:0000313" key="2">
    <source>
        <dbReference type="Proteomes" id="UP000199488"/>
    </source>
</evidence>
<dbReference type="Gene3D" id="3.40.50.1220">
    <property type="entry name" value="TPP-binding domain"/>
    <property type="match status" value="1"/>
</dbReference>
<dbReference type="STRING" id="1122204.SAMN05421781_0313"/>
<dbReference type="SUPFAM" id="SSF52467">
    <property type="entry name" value="DHS-like NAD/FAD-binding domain"/>
    <property type="match status" value="1"/>
</dbReference>
<dbReference type="EMBL" id="FNNC01000001">
    <property type="protein sequence ID" value="SDW06312.1"/>
    <property type="molecule type" value="Genomic_DNA"/>
</dbReference>
<protein>
    <recommendedName>
        <fullName evidence="3">SIR2-like domain-containing protein</fullName>
    </recommendedName>
</protein>
<dbReference type="AlphaFoldDB" id="A0A1H2QGR6"/>
<accession>A0A1H2QGR6</accession>
<dbReference type="RefSeq" id="WP_091610409.1">
    <property type="nucleotide sequence ID" value="NZ_FNNC01000001.1"/>
</dbReference>
<evidence type="ECO:0008006" key="3">
    <source>
        <dbReference type="Google" id="ProtNLM"/>
    </source>
</evidence>
<proteinExistence type="predicted"/>
<sequence length="1176" mass="138401">MWVTEDVKLDDSILEAQYNGNLVIFAGAGVSMGGSSNLPNFFNLAEQVGTHLVEDLPSRSTPIDYYLGKIERKGSNIHDVVKRLIDKDDSQPNQIHKNIVNLFKHSGVRIVTTNFDDHFRKSLRHEGLEEEVYKAPALPLGKNFNGIVHLHGNINQNSKELIFTDSDFGRAYLTEGWARQFLIDLFINNTVLFIGYSHDDPILKYLGMGLPPNTNRYALISKNDDNDDKEKWDHLGIKVCEYPNLDGDHRKLHELIEKWAKQTSWDINTEESVIQEITENKPPVEKSKLSIIKNSLKTVHGTRFFVQNARHYEWVEWLESENLLEFVFSRTQPDNERNNLLIKWLVSNFIESNNEDIFHLIFKNYNSLSPRLWIEICSYIAHSEEKMPSELLIKWVEVLRHTIPYNIRYKEECAELLSKCVLPNDQDALMLLLDTILTPHSKLNKKLLVRDERQVEFEISLDLGVSNYILQQNWINLIKPNLEVLAHKLFPLLQSKWYKIAMMQKSNNIEGTFDSINFNRSAIEPHEQDDLKDDFDLMIDITRDVFEYLAQSGNTLVSCFCQTISNCESLLLKRMGIHAMNHLASVSSSNKVNWLLDNDLIFMHELKHEIYMLLKEHYSNIGIDLKKKLLREIKNKYKLQEKFISDEDELLTHTGFKLIFWLHKIDKECKLTKEEFDELSAKFPNYQIGDYPDLNHYSFGFAGSKSSISEKDILEMDLAEDLDKLLEYKGDESIYHSRDALLSNIQKATLSDFQWSINLSNLLLEREIYDTDIWCYILMGWEQNADLSDYEWGKIFNLELNKIIEKNEHSHLYLSRILREFSRNVEDRETSLIQKSENIGFSIITNLKNDETEPKYENIMNEAINDPAGVLTYYFIYMLSHHQSNESSFPTQYKSLFSEICRVTTNNKQIMKVILAEHLAFLYSIDEKWCERYLVPLFNFEVKATARYVWTGFLFNPGLNVPLISILKPYFAQVIDDLNLLNKELRSRFCDVIALITIEGIFYEIDRLWLNHFLKEPRQEDLINYLTSIKNRLEKLPLEQKQLVHKYWLKDYIQLRIDLQNATDKEVIELIQIIIELNVDLDTYILKITEDFKKVQFDYEALNFNFLFRKINKSDQLLQTHTRALGELLYYILRRIHYRFYDKRQIFSIISKLERNDIEEELLTRIQNEIKRIGIK</sequence>
<dbReference type="InterPro" id="IPR029035">
    <property type="entry name" value="DHS-like_NAD/FAD-binding_dom"/>
</dbReference>
<reference evidence="1 2" key="1">
    <citation type="submission" date="2016-10" db="EMBL/GenBank/DDBJ databases">
        <authorList>
            <person name="de Groot N.N."/>
        </authorList>
    </citation>
    <scope>NUCLEOTIDE SEQUENCE [LARGE SCALE GENOMIC DNA]</scope>
    <source>
        <strain evidence="1 2">DSM 23126</strain>
    </source>
</reference>
<dbReference type="Proteomes" id="UP000199488">
    <property type="component" value="Unassembled WGS sequence"/>
</dbReference>
<keyword evidence="2" id="KW-1185">Reference proteome</keyword>
<dbReference type="Pfam" id="PF13289">
    <property type="entry name" value="SIR2_2"/>
    <property type="match status" value="1"/>
</dbReference>
<dbReference type="OrthoDB" id="5521101at2"/>
<name>A0A1H2QGR6_9BACI</name>
<evidence type="ECO:0000313" key="1">
    <source>
        <dbReference type="EMBL" id="SDW06312.1"/>
    </source>
</evidence>
<gene>
    <name evidence="1" type="ORF">SAMN05421781_0313</name>
</gene>